<organism evidence="2 3">
    <name type="scientific">Okibacterium fritillariae</name>
    <dbReference type="NCBI Taxonomy" id="123320"/>
    <lineage>
        <taxon>Bacteria</taxon>
        <taxon>Bacillati</taxon>
        <taxon>Actinomycetota</taxon>
        <taxon>Actinomycetes</taxon>
        <taxon>Micrococcales</taxon>
        <taxon>Microbacteriaceae</taxon>
        <taxon>Okibacterium</taxon>
    </lineage>
</organism>
<dbReference type="Proteomes" id="UP000190857">
    <property type="component" value="Unassembled WGS sequence"/>
</dbReference>
<evidence type="ECO:0000256" key="1">
    <source>
        <dbReference type="SAM" id="Phobius"/>
    </source>
</evidence>
<dbReference type="AlphaFoldDB" id="A0A1T5IEJ8"/>
<feature type="transmembrane region" description="Helical" evidence="1">
    <location>
        <begin position="78"/>
        <end position="98"/>
    </location>
</feature>
<keyword evidence="1" id="KW-1133">Transmembrane helix</keyword>
<gene>
    <name evidence="2" type="ORF">SAMN06309945_0323</name>
</gene>
<keyword evidence="1" id="KW-0812">Transmembrane</keyword>
<accession>A0A1T5IEJ8</accession>
<protein>
    <recommendedName>
        <fullName evidence="4">DUF1648 domain-containing protein</fullName>
    </recommendedName>
</protein>
<proteinExistence type="predicted"/>
<evidence type="ECO:0008006" key="4">
    <source>
        <dbReference type="Google" id="ProtNLM"/>
    </source>
</evidence>
<keyword evidence="1" id="KW-0472">Membrane</keyword>
<sequence>MVAAILVGVPTLIAAGVVIAWMPLPSSLDVQWSGTEVTNTQPLWAFFIPVVLLTGVGLVLAVTAAIDRDRGSAHKGTLFTAALLTAASGGVAVALIAINLGHAEPTGPAILGAIAFAPIYALLPLSVVALVARRGG</sequence>
<reference evidence="2 3" key="1">
    <citation type="submission" date="2017-02" db="EMBL/GenBank/DDBJ databases">
        <authorList>
            <person name="Peterson S.W."/>
        </authorList>
    </citation>
    <scope>NUCLEOTIDE SEQUENCE [LARGE SCALE GENOMIC DNA]</scope>
    <source>
        <strain evidence="2 3">VKM Ac-2059</strain>
    </source>
</reference>
<name>A0A1T5IEJ8_9MICO</name>
<feature type="transmembrane region" description="Helical" evidence="1">
    <location>
        <begin position="44"/>
        <end position="66"/>
    </location>
</feature>
<dbReference type="EMBL" id="FUZP01000001">
    <property type="protein sequence ID" value="SKC37443.1"/>
    <property type="molecule type" value="Genomic_DNA"/>
</dbReference>
<feature type="transmembrane region" description="Helical" evidence="1">
    <location>
        <begin position="110"/>
        <end position="132"/>
    </location>
</feature>
<keyword evidence="3" id="KW-1185">Reference proteome</keyword>
<evidence type="ECO:0000313" key="2">
    <source>
        <dbReference type="EMBL" id="SKC37443.1"/>
    </source>
</evidence>
<evidence type="ECO:0000313" key="3">
    <source>
        <dbReference type="Proteomes" id="UP000190857"/>
    </source>
</evidence>